<evidence type="ECO:0000313" key="3">
    <source>
        <dbReference type="Proteomes" id="UP001341281"/>
    </source>
</evidence>
<evidence type="ECO:0000313" key="2">
    <source>
        <dbReference type="EMBL" id="WVZ53599.1"/>
    </source>
</evidence>
<protein>
    <recommendedName>
        <fullName evidence="4">Ubiquitin-like protease family profile domain-containing protein</fullName>
    </recommendedName>
</protein>
<dbReference type="EMBL" id="CP144745">
    <property type="protein sequence ID" value="WVZ53599.1"/>
    <property type="molecule type" value="Genomic_DNA"/>
</dbReference>
<keyword evidence="3" id="KW-1185">Reference proteome</keyword>
<reference evidence="2 3" key="1">
    <citation type="submission" date="2024-02" db="EMBL/GenBank/DDBJ databases">
        <title>High-quality chromosome-scale genome assembly of Pensacola bahiagrass (Paspalum notatum Flugge var. saurae).</title>
        <authorList>
            <person name="Vega J.M."/>
            <person name="Podio M."/>
            <person name="Orjuela J."/>
            <person name="Siena L.A."/>
            <person name="Pessino S.C."/>
            <person name="Combes M.C."/>
            <person name="Mariac C."/>
            <person name="Albertini E."/>
            <person name="Pupilli F."/>
            <person name="Ortiz J.P.A."/>
            <person name="Leblanc O."/>
        </authorList>
    </citation>
    <scope>NUCLEOTIDE SEQUENCE [LARGE SCALE GENOMIC DNA]</scope>
    <source>
        <strain evidence="2">R1</strain>
        <tissue evidence="2">Leaf</tissue>
    </source>
</reference>
<gene>
    <name evidence="2" type="ORF">U9M48_004516</name>
</gene>
<dbReference type="AlphaFoldDB" id="A0AAQ3PVQ2"/>
<sequence length="307" mass="35144">SSCGLFMINYMEYWTGTQLSDNVTQNDMENFRLKLIAILWDSELNTMKACPDSEPEPEPNDNKGEESSDEVQILDKAPNALKRKSSDKQDNVCGKKNLYVLIGDTLISEDELMAALHNYIKSIRDSNTLEKYWVVSSKPYLIALSLKTIQGILTKGQPMNIDCFNLALRKVAYEDLQRFKKKGRMVSRHYMDLKFCDACQIGKGQKFRTEIDILQIAKLVLSWPWIGYNVSKCSLVFIPCAKRGREATGYYVVLFMCAWDGKGLLSPVCTDAYELRKELLIHVPIRVMNVKAIFLKNYEDILDAMSR</sequence>
<organism evidence="2 3">
    <name type="scientific">Paspalum notatum var. saurae</name>
    <dbReference type="NCBI Taxonomy" id="547442"/>
    <lineage>
        <taxon>Eukaryota</taxon>
        <taxon>Viridiplantae</taxon>
        <taxon>Streptophyta</taxon>
        <taxon>Embryophyta</taxon>
        <taxon>Tracheophyta</taxon>
        <taxon>Spermatophyta</taxon>
        <taxon>Magnoliopsida</taxon>
        <taxon>Liliopsida</taxon>
        <taxon>Poales</taxon>
        <taxon>Poaceae</taxon>
        <taxon>PACMAD clade</taxon>
        <taxon>Panicoideae</taxon>
        <taxon>Andropogonodae</taxon>
        <taxon>Paspaleae</taxon>
        <taxon>Paspalinae</taxon>
        <taxon>Paspalum</taxon>
    </lineage>
</organism>
<feature type="non-terminal residue" evidence="2">
    <location>
        <position position="1"/>
    </location>
</feature>
<accession>A0AAQ3PVQ2</accession>
<dbReference type="SUPFAM" id="SSF54001">
    <property type="entry name" value="Cysteine proteinases"/>
    <property type="match status" value="1"/>
</dbReference>
<evidence type="ECO:0008006" key="4">
    <source>
        <dbReference type="Google" id="ProtNLM"/>
    </source>
</evidence>
<evidence type="ECO:0000256" key="1">
    <source>
        <dbReference type="SAM" id="MobiDB-lite"/>
    </source>
</evidence>
<dbReference type="Gene3D" id="3.40.395.10">
    <property type="entry name" value="Adenoviral Proteinase, Chain A"/>
    <property type="match status" value="1"/>
</dbReference>
<dbReference type="InterPro" id="IPR038765">
    <property type="entry name" value="Papain-like_cys_pep_sf"/>
</dbReference>
<name>A0AAQ3PVQ2_PASNO</name>
<proteinExistence type="predicted"/>
<feature type="region of interest" description="Disordered" evidence="1">
    <location>
        <begin position="48"/>
        <end position="71"/>
    </location>
</feature>
<dbReference type="Proteomes" id="UP001341281">
    <property type="component" value="Chromosome 01"/>
</dbReference>